<dbReference type="Gene3D" id="3.40.50.300">
    <property type="entry name" value="P-loop containing nucleotide triphosphate hydrolases"/>
    <property type="match status" value="2"/>
</dbReference>
<dbReference type="PANTHER" id="PTHR47396:SF1">
    <property type="entry name" value="ATP-DEPENDENT HELICASE IRC3-RELATED"/>
    <property type="match status" value="1"/>
</dbReference>
<dbReference type="InterPro" id="IPR027417">
    <property type="entry name" value="P-loop_NTPase"/>
</dbReference>
<dbReference type="SMART" id="SM00490">
    <property type="entry name" value="HELICc"/>
    <property type="match status" value="1"/>
</dbReference>
<dbReference type="GO" id="GO:0016787">
    <property type="term" value="F:hydrolase activity"/>
    <property type="evidence" value="ECO:0007669"/>
    <property type="project" value="InterPro"/>
</dbReference>
<evidence type="ECO:0000259" key="1">
    <source>
        <dbReference type="PROSITE" id="PS51192"/>
    </source>
</evidence>
<dbReference type="PROSITE" id="PS51192">
    <property type="entry name" value="HELICASE_ATP_BIND_1"/>
    <property type="match status" value="1"/>
</dbReference>
<dbReference type="InterPro" id="IPR014001">
    <property type="entry name" value="Helicase_ATP-bd"/>
</dbReference>
<dbReference type="InterPro" id="IPR006935">
    <property type="entry name" value="Helicase/UvrB_N"/>
</dbReference>
<evidence type="ECO:0000313" key="3">
    <source>
        <dbReference type="EMBL" id="CAB4199679.1"/>
    </source>
</evidence>
<dbReference type="GO" id="GO:0003677">
    <property type="term" value="F:DNA binding"/>
    <property type="evidence" value="ECO:0007669"/>
    <property type="project" value="InterPro"/>
</dbReference>
<dbReference type="SUPFAM" id="SSF52540">
    <property type="entry name" value="P-loop containing nucleoside triphosphate hydrolases"/>
    <property type="match status" value="1"/>
</dbReference>
<dbReference type="InterPro" id="IPR050742">
    <property type="entry name" value="Helicase_Restrict-Modif_Enz"/>
</dbReference>
<keyword evidence="3" id="KW-0347">Helicase</keyword>
<dbReference type="InterPro" id="IPR001650">
    <property type="entry name" value="Helicase_C-like"/>
</dbReference>
<name>A0A6J5RRC1_9CAUD</name>
<dbReference type="EMBL" id="LR797294">
    <property type="protein sequence ID" value="CAB4199679.1"/>
    <property type="molecule type" value="Genomic_DNA"/>
</dbReference>
<reference evidence="3" key="1">
    <citation type="submission" date="2020-05" db="EMBL/GenBank/DDBJ databases">
        <authorList>
            <person name="Chiriac C."/>
            <person name="Salcher M."/>
            <person name="Ghai R."/>
            <person name="Kavagutti S V."/>
        </authorList>
    </citation>
    <scope>NUCLEOTIDE SEQUENCE</scope>
</reference>
<keyword evidence="3" id="KW-0547">Nucleotide-binding</keyword>
<accession>A0A6J5RRC1</accession>
<dbReference type="Pfam" id="PF04851">
    <property type="entry name" value="ResIII"/>
    <property type="match status" value="1"/>
</dbReference>
<dbReference type="PROSITE" id="PS51194">
    <property type="entry name" value="HELICASE_CTER"/>
    <property type="match status" value="1"/>
</dbReference>
<dbReference type="GO" id="GO:0005524">
    <property type="term" value="F:ATP binding"/>
    <property type="evidence" value="ECO:0007669"/>
    <property type="project" value="InterPro"/>
</dbReference>
<gene>
    <name evidence="3" type="ORF">UFOVP1356_3</name>
</gene>
<keyword evidence="3" id="KW-0378">Hydrolase</keyword>
<dbReference type="SMART" id="SM00487">
    <property type="entry name" value="DEXDc"/>
    <property type="match status" value="1"/>
</dbReference>
<keyword evidence="3" id="KW-0067">ATP-binding</keyword>
<dbReference type="PANTHER" id="PTHR47396">
    <property type="entry name" value="TYPE I RESTRICTION ENZYME ECOKI R PROTEIN"/>
    <property type="match status" value="1"/>
</dbReference>
<feature type="domain" description="Helicase C-terminal" evidence="2">
    <location>
        <begin position="218"/>
        <end position="356"/>
    </location>
</feature>
<dbReference type="GO" id="GO:0004386">
    <property type="term" value="F:helicase activity"/>
    <property type="evidence" value="ECO:0007669"/>
    <property type="project" value="UniProtKB-KW"/>
</dbReference>
<sequence>MSIVLRPYQNTLVERTRANFIVGRKRQLLVLPTGGGKTVCFSYMAGAAKGKGLNVWILAHRVELLEQISKTLTDFGIKHGMIAPGFLGDRRQQVQVASVFTLARRLDRYDAPDLIIVDEAHHAISKSTWGTVINTFPNARLLGVTATPIRLSGEGLGDLFQCMVQGPTVTDLIEQGALSPYRLFAPAGVDLEGVHSRMGDFVRGELADAMNKRSITGDAVTHYQKLARGKRAIAFCVSVEHAEHVAAQFREAGIPAASIDGGMDKALRRAVLASFTAGDLMVLTSCDLVSEGFDVPAIEVAILLRPTQSLGLYLQQVGRALRTFPGKAEAIILDHAGNVKRHGLPDEDRIWSLDGKVKKRASKPSEVPVKTCPQCFATVASASTDCLCGHHFAPVARVIDQVEGNLEEVNVEQAKREARAMQGRAQTESDLVELGKSRGMKRPELWARHVIRARHAKEARA</sequence>
<evidence type="ECO:0000259" key="2">
    <source>
        <dbReference type="PROSITE" id="PS51194"/>
    </source>
</evidence>
<dbReference type="Pfam" id="PF00271">
    <property type="entry name" value="Helicase_C"/>
    <property type="match status" value="1"/>
</dbReference>
<organism evidence="3">
    <name type="scientific">uncultured Caudovirales phage</name>
    <dbReference type="NCBI Taxonomy" id="2100421"/>
    <lineage>
        <taxon>Viruses</taxon>
        <taxon>Duplodnaviria</taxon>
        <taxon>Heunggongvirae</taxon>
        <taxon>Uroviricota</taxon>
        <taxon>Caudoviricetes</taxon>
        <taxon>Peduoviridae</taxon>
        <taxon>Maltschvirus</taxon>
        <taxon>Maltschvirus maltsch</taxon>
    </lineage>
</organism>
<feature type="domain" description="Helicase ATP-binding" evidence="1">
    <location>
        <begin position="18"/>
        <end position="166"/>
    </location>
</feature>
<protein>
    <submittedName>
        <fullName evidence="3">SSL2 DNA or RNA helicases of superfamily II</fullName>
    </submittedName>
</protein>
<proteinExistence type="predicted"/>